<gene>
    <name evidence="2" type="ORF">NITHO_3190002</name>
</gene>
<name>I4EHM7_9BACT</name>
<dbReference type="AlphaFoldDB" id="I4EHM7"/>
<dbReference type="EMBL" id="CAGS01000245">
    <property type="protein sequence ID" value="CCF84189.1"/>
    <property type="molecule type" value="Genomic_DNA"/>
</dbReference>
<proteinExistence type="predicted"/>
<organism evidence="2 3">
    <name type="scientific">Nitrolancea hollandica Lb</name>
    <dbReference type="NCBI Taxonomy" id="1129897"/>
    <lineage>
        <taxon>Bacteria</taxon>
        <taxon>Pseudomonadati</taxon>
        <taxon>Thermomicrobiota</taxon>
        <taxon>Thermomicrobia</taxon>
        <taxon>Sphaerobacterales</taxon>
        <taxon>Sphaerobacterineae</taxon>
        <taxon>Sphaerobacteraceae</taxon>
        <taxon>Nitrolancea</taxon>
    </lineage>
</organism>
<protein>
    <submittedName>
        <fullName evidence="2">Uncharacterized protein</fullName>
    </submittedName>
</protein>
<dbReference type="RefSeq" id="WP_008478164.1">
    <property type="nucleotide sequence ID" value="NZ_CAGS01000245.1"/>
</dbReference>
<keyword evidence="3" id="KW-1185">Reference proteome</keyword>
<reference evidence="2 3" key="1">
    <citation type="journal article" date="2012" name="ISME J.">
        <title>Nitrification expanded: discovery, physiology and genomics of a nitrite-oxidizing bacterium from the phylum Chloroflexi.</title>
        <authorList>
            <person name="Sorokin D.Y."/>
            <person name="Lucker S."/>
            <person name="Vejmelkova D."/>
            <person name="Kostrikina N.A."/>
            <person name="Kleerebezem R."/>
            <person name="Rijpstra W.I."/>
            <person name="Damste J.S."/>
            <person name="Le Paslier D."/>
            <person name="Muyzer G."/>
            <person name="Wagner M."/>
            <person name="van Loosdrecht M.C."/>
            <person name="Daims H."/>
        </authorList>
    </citation>
    <scope>NUCLEOTIDE SEQUENCE [LARGE SCALE GENOMIC DNA]</scope>
    <source>
        <strain evidence="3">none</strain>
    </source>
</reference>
<evidence type="ECO:0000256" key="1">
    <source>
        <dbReference type="SAM" id="Phobius"/>
    </source>
</evidence>
<sequence length="51" mass="5570">MGKKLLNLVKTRTGIYGLGFNRDSVVGLLLPILFVLIVGGGLSLLVWLMNR</sequence>
<accession>I4EHM7</accession>
<keyword evidence="1" id="KW-0812">Transmembrane</keyword>
<evidence type="ECO:0000313" key="2">
    <source>
        <dbReference type="EMBL" id="CCF84189.1"/>
    </source>
</evidence>
<comment type="caution">
    <text evidence="2">The sequence shown here is derived from an EMBL/GenBank/DDBJ whole genome shotgun (WGS) entry which is preliminary data.</text>
</comment>
<dbReference type="Proteomes" id="UP000004221">
    <property type="component" value="Unassembled WGS sequence"/>
</dbReference>
<keyword evidence="1" id="KW-1133">Transmembrane helix</keyword>
<keyword evidence="1" id="KW-0472">Membrane</keyword>
<evidence type="ECO:0000313" key="3">
    <source>
        <dbReference type="Proteomes" id="UP000004221"/>
    </source>
</evidence>
<feature type="transmembrane region" description="Helical" evidence="1">
    <location>
        <begin position="28"/>
        <end position="48"/>
    </location>
</feature>